<evidence type="ECO:0000313" key="3">
    <source>
        <dbReference type="Proteomes" id="UP000477386"/>
    </source>
</evidence>
<dbReference type="RefSeq" id="WP_164043878.1">
    <property type="nucleotide sequence ID" value="NZ_JAAGNZ010000006.1"/>
</dbReference>
<accession>A0A6M0ITH2</accession>
<protein>
    <submittedName>
        <fullName evidence="2">Uncharacterized protein</fullName>
    </submittedName>
</protein>
<keyword evidence="3" id="KW-1185">Reference proteome</keyword>
<gene>
    <name evidence="2" type="ORF">GK091_27100</name>
</gene>
<dbReference type="EMBL" id="JAAGNZ010000006">
    <property type="protein sequence ID" value="NEU70563.1"/>
    <property type="molecule type" value="Genomic_DNA"/>
</dbReference>
<evidence type="ECO:0000256" key="1">
    <source>
        <dbReference type="SAM" id="MobiDB-lite"/>
    </source>
</evidence>
<comment type="caution">
    <text evidence="2">The sequence shown here is derived from an EMBL/GenBank/DDBJ whole genome shotgun (WGS) entry which is preliminary data.</text>
</comment>
<evidence type="ECO:0000313" key="2">
    <source>
        <dbReference type="EMBL" id="NEU70563.1"/>
    </source>
</evidence>
<name>A0A6M0ITH2_9BACT</name>
<proteinExistence type="predicted"/>
<dbReference type="AlphaFoldDB" id="A0A6M0ITH2"/>
<sequence length="67" mass="7371">MNRVIAPGDRVMVTPLKNGITRKSYKATVVGWMSSGKLKVQPDGDKCQSSKLVNPEDVKKLADKQQV</sequence>
<dbReference type="Proteomes" id="UP000477386">
    <property type="component" value="Unassembled WGS sequence"/>
</dbReference>
<organism evidence="2 3">
    <name type="scientific">Spirosoma agri</name>
    <dbReference type="NCBI Taxonomy" id="1987381"/>
    <lineage>
        <taxon>Bacteria</taxon>
        <taxon>Pseudomonadati</taxon>
        <taxon>Bacteroidota</taxon>
        <taxon>Cytophagia</taxon>
        <taxon>Cytophagales</taxon>
        <taxon>Cytophagaceae</taxon>
        <taxon>Spirosoma</taxon>
    </lineage>
</organism>
<feature type="compositionally biased region" description="Basic and acidic residues" evidence="1">
    <location>
        <begin position="40"/>
        <end position="67"/>
    </location>
</feature>
<feature type="region of interest" description="Disordered" evidence="1">
    <location>
        <begin position="39"/>
        <end position="67"/>
    </location>
</feature>
<reference evidence="2 3" key="1">
    <citation type="submission" date="2020-02" db="EMBL/GenBank/DDBJ databases">
        <title>Draft genome sequence of two Spirosoma agri KCTC 52727 and Spirosoma terrae KCTC 52035.</title>
        <authorList>
            <person name="Rojas J."/>
            <person name="Ambika Manirajan B."/>
            <person name="Ratering S."/>
            <person name="Suarez C."/>
            <person name="Schnell S."/>
        </authorList>
    </citation>
    <scope>NUCLEOTIDE SEQUENCE [LARGE SCALE GENOMIC DNA]</scope>
    <source>
        <strain evidence="2 3">KCTC 52727</strain>
    </source>
</reference>